<dbReference type="GO" id="GO:0006574">
    <property type="term" value="P:L-valine catabolic process"/>
    <property type="evidence" value="ECO:0007669"/>
    <property type="project" value="TreeGrafter"/>
</dbReference>
<dbReference type="AlphaFoldDB" id="B6WUX5"/>
<dbReference type="PANTHER" id="PTHR43866">
    <property type="entry name" value="MALONATE-SEMIALDEHYDE DEHYDROGENASE"/>
    <property type="match status" value="1"/>
</dbReference>
<dbReference type="FunFam" id="3.40.309.10:FF:000002">
    <property type="entry name" value="Methylmalonate-semialdehyde dehydrogenase (Acylating)"/>
    <property type="match status" value="1"/>
</dbReference>
<dbReference type="Proteomes" id="UP000003676">
    <property type="component" value="Unassembled WGS sequence"/>
</dbReference>
<sequence>MSQNAENRFYSVLQQGADPKGLGELRRLHNFIDGRWVPSTTSLYRDAYNPSTGEIIAQVPASSIEELDSAVAAAKKAYRKWADTPVYKRVQVLFKMKQLIDEHLDELVRLLCIEEGKTWNESMGDVLKAREVIEFACGMPQLMKGESLMNVSSGYDTILYREPMGVFLGLVPWNFPTMIPHGWMIPLCVAAGNTFVLKAASSAPQSALRMTELWQEAGLPDGVLNVVTCNASDVSHLINHPDIVGVSFVGSSTIGRQVYAEAAKAGKRVQALGEAKNHALVIADCQMNRSAAGIINAFCGCAGERCMALPVIVVEERIADTFVQLLASKAQELTLGPAWEKTSKLGPLVTARHRKSVIDWIEKGLSEGASLVLDGRDISVPGYEKGFFVGPTILDHVTPDMEVGTREIFGPVLCVKRVKSFEEGLEVMNANPFANGSVIYTSSGRYAREFAKQTHGGMVGINVGIPVPVCSFGFTGHKQSFFGDLHVMGTDGVRFYTESKNVTSTWFNEETTAHVDTWDGMLPGLQNKHA</sequence>
<organism evidence="4 5">
    <name type="scientific">Desulfovibrio piger ATCC 29098</name>
    <dbReference type="NCBI Taxonomy" id="411464"/>
    <lineage>
        <taxon>Bacteria</taxon>
        <taxon>Pseudomonadati</taxon>
        <taxon>Thermodesulfobacteriota</taxon>
        <taxon>Desulfovibrionia</taxon>
        <taxon>Desulfovibrionales</taxon>
        <taxon>Desulfovibrionaceae</taxon>
        <taxon>Desulfovibrio</taxon>
    </lineage>
</organism>
<dbReference type="RefSeq" id="WP_006007031.1">
    <property type="nucleotide sequence ID" value="NZ_DS996359.1"/>
</dbReference>
<dbReference type="InterPro" id="IPR015590">
    <property type="entry name" value="Aldehyde_DH_dom"/>
</dbReference>
<dbReference type="NCBIfam" id="TIGR01722">
    <property type="entry name" value="MMSDH"/>
    <property type="match status" value="1"/>
</dbReference>
<dbReference type="PANTHER" id="PTHR43866:SF4">
    <property type="entry name" value="MALONATE-SEMIALDEHYDE DEHYDROGENASE"/>
    <property type="match status" value="1"/>
</dbReference>
<dbReference type="EC" id="1.2.1.27" evidence="4"/>
<name>B6WUX5_9BACT</name>
<comment type="caution">
    <text evidence="4">The sequence shown here is derived from an EMBL/GenBank/DDBJ whole genome shotgun (WGS) entry which is preliminary data.</text>
</comment>
<dbReference type="HOGENOM" id="CLU_005391_1_10_7"/>
<dbReference type="InterPro" id="IPR016163">
    <property type="entry name" value="Ald_DH_C"/>
</dbReference>
<dbReference type="CDD" id="cd07085">
    <property type="entry name" value="ALDH_F6_MMSDH"/>
    <property type="match status" value="1"/>
</dbReference>
<dbReference type="InterPro" id="IPR010061">
    <property type="entry name" value="MeMal-semiAld_DH"/>
</dbReference>
<evidence type="ECO:0000313" key="4">
    <source>
        <dbReference type="EMBL" id="EEB33289.1"/>
    </source>
</evidence>
<dbReference type="FunFam" id="3.40.605.10:FF:000007">
    <property type="entry name" value="NAD/NADP-dependent betaine aldehyde dehydrogenase"/>
    <property type="match status" value="1"/>
</dbReference>
<proteinExistence type="inferred from homology"/>
<dbReference type="Gene3D" id="3.40.309.10">
    <property type="entry name" value="Aldehyde Dehydrogenase, Chain A, domain 2"/>
    <property type="match status" value="1"/>
</dbReference>
<dbReference type="EMBL" id="ABXU01000058">
    <property type="protein sequence ID" value="EEB33289.1"/>
    <property type="molecule type" value="Genomic_DNA"/>
</dbReference>
<evidence type="ECO:0000313" key="5">
    <source>
        <dbReference type="Proteomes" id="UP000003676"/>
    </source>
</evidence>
<dbReference type="Gene3D" id="3.40.605.10">
    <property type="entry name" value="Aldehyde Dehydrogenase, Chain A, domain 1"/>
    <property type="match status" value="1"/>
</dbReference>
<evidence type="ECO:0000256" key="1">
    <source>
        <dbReference type="ARBA" id="ARBA00009986"/>
    </source>
</evidence>
<reference evidence="4 5" key="2">
    <citation type="submission" date="2008-10" db="EMBL/GenBank/DDBJ databases">
        <authorList>
            <person name="Fulton L."/>
            <person name="Clifton S."/>
            <person name="Fulton B."/>
            <person name="Xu J."/>
            <person name="Minx P."/>
            <person name="Pepin K.H."/>
            <person name="Johnson M."/>
            <person name="Bhonagiri V."/>
            <person name="Nash W.E."/>
            <person name="Mardis E.R."/>
            <person name="Wilson R.K."/>
        </authorList>
    </citation>
    <scope>NUCLEOTIDE SEQUENCE [LARGE SCALE GENOMIC DNA]</scope>
    <source>
        <strain evidence="4 5">ATCC 29098</strain>
    </source>
</reference>
<dbReference type="GO" id="GO:0006210">
    <property type="term" value="P:thymine catabolic process"/>
    <property type="evidence" value="ECO:0007669"/>
    <property type="project" value="TreeGrafter"/>
</dbReference>
<dbReference type="Pfam" id="PF00171">
    <property type="entry name" value="Aldedh"/>
    <property type="match status" value="1"/>
</dbReference>
<accession>B6WUX5</accession>
<evidence type="ECO:0000256" key="2">
    <source>
        <dbReference type="ARBA" id="ARBA00023002"/>
    </source>
</evidence>
<dbReference type="InterPro" id="IPR016161">
    <property type="entry name" value="Ald_DH/histidinol_DH"/>
</dbReference>
<dbReference type="GO" id="GO:0004491">
    <property type="term" value="F:methylmalonate-semialdehyde dehydrogenase (acylating, NAD) activity"/>
    <property type="evidence" value="ECO:0007669"/>
    <property type="project" value="UniProtKB-EC"/>
</dbReference>
<feature type="domain" description="Aldehyde dehydrogenase" evidence="3">
    <location>
        <begin position="36"/>
        <end position="502"/>
    </location>
</feature>
<gene>
    <name evidence="4" type="primary">mmsA</name>
    <name evidence="4" type="ORF">DESPIG_01890</name>
</gene>
<dbReference type="eggNOG" id="COG1012">
    <property type="taxonomic scope" value="Bacteria"/>
</dbReference>
<protein>
    <submittedName>
        <fullName evidence="4">Methylmalonate-semialdehyde dehydrogenase (Acylating)</fullName>
        <ecNumber evidence="4">1.2.1.27</ecNumber>
    </submittedName>
</protein>
<keyword evidence="2 4" id="KW-0560">Oxidoreductase</keyword>
<evidence type="ECO:0000259" key="3">
    <source>
        <dbReference type="Pfam" id="PF00171"/>
    </source>
</evidence>
<comment type="similarity">
    <text evidence="1">Belongs to the aldehyde dehydrogenase family.</text>
</comment>
<dbReference type="SUPFAM" id="SSF53720">
    <property type="entry name" value="ALDH-like"/>
    <property type="match status" value="1"/>
</dbReference>
<dbReference type="InterPro" id="IPR016162">
    <property type="entry name" value="Ald_DH_N"/>
</dbReference>
<reference evidence="4 5" key="1">
    <citation type="submission" date="2008-10" db="EMBL/GenBank/DDBJ databases">
        <title>Draft genome sequence of Desulvovibrio piger (ATCC 29098).</title>
        <authorList>
            <person name="Sudarsanam P."/>
            <person name="Ley R."/>
            <person name="Guruge J."/>
            <person name="Turnbaugh P.J."/>
            <person name="Mahowald M."/>
            <person name="Liep D."/>
            <person name="Gordon J."/>
        </authorList>
    </citation>
    <scope>NUCLEOTIDE SEQUENCE [LARGE SCALE GENOMIC DNA]</scope>
    <source>
        <strain evidence="4 5">ATCC 29098</strain>
    </source>
</reference>